<organism evidence="1 2">
    <name type="scientific">Ligaoa zhengdingensis</name>
    <dbReference type="NCBI Taxonomy" id="2763658"/>
    <lineage>
        <taxon>Bacteria</taxon>
        <taxon>Bacillati</taxon>
        <taxon>Bacillota</taxon>
        <taxon>Clostridia</taxon>
        <taxon>Eubacteriales</taxon>
        <taxon>Oscillospiraceae</taxon>
        <taxon>Ligaoa</taxon>
    </lineage>
</organism>
<evidence type="ECO:0000313" key="1">
    <source>
        <dbReference type="EMBL" id="MBC8546458.1"/>
    </source>
</evidence>
<comment type="caution">
    <text evidence="1">The sequence shown here is derived from an EMBL/GenBank/DDBJ whole genome shotgun (WGS) entry which is preliminary data.</text>
</comment>
<dbReference type="InterPro" id="IPR049254">
    <property type="entry name" value="Phage_tail_terminator"/>
</dbReference>
<dbReference type="Proteomes" id="UP000653127">
    <property type="component" value="Unassembled WGS sequence"/>
</dbReference>
<dbReference type="RefSeq" id="WP_249282537.1">
    <property type="nucleotide sequence ID" value="NZ_JACRST010000006.1"/>
</dbReference>
<evidence type="ECO:0000313" key="2">
    <source>
        <dbReference type="Proteomes" id="UP000653127"/>
    </source>
</evidence>
<sequence>MRENVIIDQAMQDGITASRLNISDHLKLALGNRLAELFPACSVYLSPQQQGVDTPAVFVSFYNLANGKRIGRLSEYEFGVEIAYLARSELDQTELWGAVFLIEQQISAVDSEIGGFTCYDKNGEVLENTAQVTAAFRADELTVDDGELITKAEKELKLW</sequence>
<gene>
    <name evidence="1" type="ORF">H8711_05860</name>
</gene>
<proteinExistence type="predicted"/>
<reference evidence="1" key="1">
    <citation type="submission" date="2020-08" db="EMBL/GenBank/DDBJ databases">
        <title>Genome public.</title>
        <authorList>
            <person name="Liu C."/>
            <person name="Sun Q."/>
        </authorList>
    </citation>
    <scope>NUCLEOTIDE SEQUENCE</scope>
    <source>
        <strain evidence="1">NSJ-31</strain>
    </source>
</reference>
<dbReference type="AlphaFoldDB" id="A0A926DW42"/>
<name>A0A926DW42_9FIRM</name>
<accession>A0A926DW42</accession>
<keyword evidence="2" id="KW-1185">Reference proteome</keyword>
<protein>
    <submittedName>
        <fullName evidence="1">Uncharacterized protein</fullName>
    </submittedName>
</protein>
<dbReference type="EMBL" id="JACRST010000006">
    <property type="protein sequence ID" value="MBC8546458.1"/>
    <property type="molecule type" value="Genomic_DNA"/>
</dbReference>
<dbReference type="Pfam" id="PF20765">
    <property type="entry name" value="Phage_tail_terminator_8"/>
    <property type="match status" value="1"/>
</dbReference>